<feature type="compositionally biased region" description="Polar residues" evidence="1">
    <location>
        <begin position="1"/>
        <end position="14"/>
    </location>
</feature>
<feature type="compositionally biased region" description="Low complexity" evidence="1">
    <location>
        <begin position="16"/>
        <end position="28"/>
    </location>
</feature>
<evidence type="ECO:0000313" key="2">
    <source>
        <dbReference type="EMBL" id="EPE32781.1"/>
    </source>
</evidence>
<evidence type="ECO:0000256" key="1">
    <source>
        <dbReference type="SAM" id="MobiDB-lite"/>
    </source>
</evidence>
<dbReference type="OrthoDB" id="3920481at2759"/>
<dbReference type="Proteomes" id="UP000016922">
    <property type="component" value="Unassembled WGS sequence"/>
</dbReference>
<dbReference type="EMBL" id="KE145359">
    <property type="protein sequence ID" value="EPE32781.1"/>
    <property type="molecule type" value="Genomic_DNA"/>
</dbReference>
<dbReference type="GeneID" id="19466967"/>
<evidence type="ECO:0000313" key="3">
    <source>
        <dbReference type="Proteomes" id="UP000016922"/>
    </source>
</evidence>
<dbReference type="KEGG" id="glz:GLAREA_07915"/>
<dbReference type="HOGENOM" id="CLU_151399_0_0_1"/>
<name>S3DL93_GLAL2</name>
<protein>
    <submittedName>
        <fullName evidence="2">Uncharacterized protein</fullName>
    </submittedName>
</protein>
<proteinExistence type="predicted"/>
<dbReference type="RefSeq" id="XP_008080793.1">
    <property type="nucleotide sequence ID" value="XM_008082602.1"/>
</dbReference>
<reference evidence="2 3" key="1">
    <citation type="journal article" date="2013" name="BMC Genomics">
        <title>Genomics-driven discovery of the pneumocandin biosynthetic gene cluster in the fungus Glarea lozoyensis.</title>
        <authorList>
            <person name="Chen L."/>
            <person name="Yue Q."/>
            <person name="Zhang X."/>
            <person name="Xiang M."/>
            <person name="Wang C."/>
            <person name="Li S."/>
            <person name="Che Y."/>
            <person name="Ortiz-Lopez F.J."/>
            <person name="Bills G.F."/>
            <person name="Liu X."/>
            <person name="An Z."/>
        </authorList>
    </citation>
    <scope>NUCLEOTIDE SEQUENCE [LARGE SCALE GENOMIC DNA]</scope>
    <source>
        <strain evidence="3">ATCC 20868 / MF5171</strain>
    </source>
</reference>
<keyword evidence="3" id="KW-1185">Reference proteome</keyword>
<feature type="region of interest" description="Disordered" evidence="1">
    <location>
        <begin position="1"/>
        <end position="61"/>
    </location>
</feature>
<organism evidence="2 3">
    <name type="scientific">Glarea lozoyensis (strain ATCC 20868 / MF5171)</name>
    <dbReference type="NCBI Taxonomy" id="1116229"/>
    <lineage>
        <taxon>Eukaryota</taxon>
        <taxon>Fungi</taxon>
        <taxon>Dikarya</taxon>
        <taxon>Ascomycota</taxon>
        <taxon>Pezizomycotina</taxon>
        <taxon>Leotiomycetes</taxon>
        <taxon>Helotiales</taxon>
        <taxon>Helotiaceae</taxon>
        <taxon>Glarea</taxon>
    </lineage>
</organism>
<gene>
    <name evidence="2" type="ORF">GLAREA_07915</name>
</gene>
<dbReference type="AlphaFoldDB" id="S3DL93"/>
<accession>S3DL93</accession>
<sequence>MSSPRHYQLQAEQKSSSRSSSSSSSSSSQRLHRPQPHTTTGYSDRSSTSSESSSASSSYYSDPYARASLDSRQSAPRVETLRCSRCAKCVETVVSPTHGGELRRVNSEDAVASGMVRFGHNLYYCERCARMVGYA</sequence>
<dbReference type="OMA" id="NLWYCER"/>
<feature type="compositionally biased region" description="Low complexity" evidence="1">
    <location>
        <begin position="42"/>
        <end position="61"/>
    </location>
</feature>
<dbReference type="eggNOG" id="ENOG502SVSH">
    <property type="taxonomic scope" value="Eukaryota"/>
</dbReference>